<reference evidence="1" key="2">
    <citation type="submission" date="2020-03" db="EMBL/GenBank/DDBJ databases">
        <title>The second near-complete assembly of the hexaploid bread wheat (Triticum aestivum) genome.</title>
        <authorList>
            <person name="Zimin A.V."/>
            <person name="Puiu D."/>
            <person name="Shumante A."/>
            <person name="Alonge M."/>
            <person name="Salzberg S.L."/>
        </authorList>
    </citation>
    <scope>NUCLEOTIDE SEQUENCE</scope>
    <source>
        <tissue evidence="1">Leaf</tissue>
    </source>
</reference>
<name>A0A9R1MBY5_WHEAT</name>
<reference evidence="1" key="1">
    <citation type="journal article" date="2017" name="Gigascience">
        <title>The first near-complete assembly of the hexaploid bread wheat genome, Triticum aestivum.</title>
        <authorList>
            <person name="Zimin A.V."/>
            <person name="Puiu D."/>
            <person name="Hall R."/>
            <person name="Kingan S."/>
            <person name="Clavijo B.J."/>
            <person name="Salzberg S.L."/>
        </authorList>
    </citation>
    <scope>NUCLEOTIDE SEQUENCE</scope>
    <source>
        <tissue evidence="1">Leaf</tissue>
    </source>
</reference>
<dbReference type="EMBL" id="CM022230">
    <property type="protein sequence ID" value="KAF7104133.1"/>
    <property type="molecule type" value="Genomic_DNA"/>
</dbReference>
<accession>A0A9R1MBY5</accession>
<protein>
    <submittedName>
        <fullName evidence="1">Uncharacterized protein</fullName>
    </submittedName>
</protein>
<gene>
    <name evidence="1" type="ORF">CFC21_105057</name>
</gene>
<feature type="non-terminal residue" evidence="1">
    <location>
        <position position="1"/>
    </location>
</feature>
<dbReference type="Proteomes" id="UP000815260">
    <property type="component" value="Chromosome 7B"/>
</dbReference>
<proteinExistence type="predicted"/>
<sequence length="10" mass="1058">NAEDCHLEGA</sequence>
<evidence type="ECO:0000313" key="1">
    <source>
        <dbReference type="EMBL" id="KAF7104133.1"/>
    </source>
</evidence>
<organism evidence="1">
    <name type="scientific">Triticum aestivum</name>
    <name type="common">Wheat</name>
    <dbReference type="NCBI Taxonomy" id="4565"/>
    <lineage>
        <taxon>Eukaryota</taxon>
        <taxon>Viridiplantae</taxon>
        <taxon>Streptophyta</taxon>
        <taxon>Embryophyta</taxon>
        <taxon>Tracheophyta</taxon>
        <taxon>Spermatophyta</taxon>
        <taxon>Magnoliopsida</taxon>
        <taxon>Liliopsida</taxon>
        <taxon>Poales</taxon>
        <taxon>Poaceae</taxon>
        <taxon>BOP clade</taxon>
        <taxon>Pooideae</taxon>
        <taxon>Triticodae</taxon>
        <taxon>Triticeae</taxon>
        <taxon>Triticinae</taxon>
        <taxon>Triticum</taxon>
    </lineage>
</organism>
<comment type="caution">
    <text evidence="1">The sequence shown here is derived from an EMBL/GenBank/DDBJ whole genome shotgun (WGS) entry which is preliminary data.</text>
</comment>